<dbReference type="EMBL" id="JMCC02000152">
    <property type="protein sequence ID" value="KIG12088.1"/>
    <property type="molecule type" value="Genomic_DNA"/>
</dbReference>
<accession>A0A0C1ZMB1</accession>
<evidence type="ECO:0000313" key="3">
    <source>
        <dbReference type="Proteomes" id="UP000031599"/>
    </source>
</evidence>
<organism evidence="2 3">
    <name type="scientific">Enhygromyxa salina</name>
    <dbReference type="NCBI Taxonomy" id="215803"/>
    <lineage>
        <taxon>Bacteria</taxon>
        <taxon>Pseudomonadati</taxon>
        <taxon>Myxococcota</taxon>
        <taxon>Polyangia</taxon>
        <taxon>Nannocystales</taxon>
        <taxon>Nannocystaceae</taxon>
        <taxon>Enhygromyxa</taxon>
    </lineage>
</organism>
<evidence type="ECO:0000256" key="1">
    <source>
        <dbReference type="SAM" id="MobiDB-lite"/>
    </source>
</evidence>
<proteinExistence type="predicted"/>
<protein>
    <submittedName>
        <fullName evidence="2">Uncharacterized protein</fullName>
    </submittedName>
</protein>
<dbReference type="AlphaFoldDB" id="A0A0C1ZMB1"/>
<sequence length="245" mass="27303">MREQELAVQRAREEARAIAAEQLSSSTKAREERRAVQATNNARSVAVGLDDETRALLTRTRGQLEVTLRRVLEGRRIPPSEIEDVWRTHEARVAALAAGELDEVELREQLVSLIQLYRRSFELNRPGDELPLAQLDATFMSMPTKTGHALAEGERRELLTAIYETYDAQDLSAIDRNYFKRLAVAKLIREHEAAPGEQVDLPDAPTQPPEPKRPDQQLPDTLPAADDDAPELTGGQAPLPSLDGM</sequence>
<dbReference type="Proteomes" id="UP000031599">
    <property type="component" value="Unassembled WGS sequence"/>
</dbReference>
<name>A0A0C1ZMB1_9BACT</name>
<evidence type="ECO:0000313" key="2">
    <source>
        <dbReference type="EMBL" id="KIG12088.1"/>
    </source>
</evidence>
<comment type="caution">
    <text evidence="2">The sequence shown here is derived from an EMBL/GenBank/DDBJ whole genome shotgun (WGS) entry which is preliminary data.</text>
</comment>
<gene>
    <name evidence="2" type="ORF">DB30_02062</name>
</gene>
<feature type="region of interest" description="Disordered" evidence="1">
    <location>
        <begin position="194"/>
        <end position="245"/>
    </location>
</feature>
<reference evidence="2 3" key="1">
    <citation type="submission" date="2014-12" db="EMBL/GenBank/DDBJ databases">
        <title>Genome assembly of Enhygromyxa salina DSM 15201.</title>
        <authorList>
            <person name="Sharma G."/>
            <person name="Subramanian S."/>
        </authorList>
    </citation>
    <scope>NUCLEOTIDE SEQUENCE [LARGE SCALE GENOMIC DNA]</scope>
    <source>
        <strain evidence="2 3">DSM 15201</strain>
    </source>
</reference>